<dbReference type="PRINTS" id="PR00081">
    <property type="entry name" value="GDHRDH"/>
</dbReference>
<comment type="caution">
    <text evidence="3">The sequence shown here is derived from an EMBL/GenBank/DDBJ whole genome shotgun (WGS) entry which is preliminary data.</text>
</comment>
<dbReference type="PANTHER" id="PTHR24320:SF274">
    <property type="entry name" value="CHAIN DEHYDROGENASE, PUTATIVE (AFU_ORTHOLOGUE AFUA_4G00440)-RELATED"/>
    <property type="match status" value="1"/>
</dbReference>
<name>A0A4Q7ZLD4_9ACTN</name>
<dbReference type="RefSeq" id="WP_130510168.1">
    <property type="nucleotide sequence ID" value="NZ_SHKY01000001.1"/>
</dbReference>
<keyword evidence="4" id="KW-1185">Reference proteome</keyword>
<dbReference type="AlphaFoldDB" id="A0A4Q7ZLD4"/>
<dbReference type="Pfam" id="PF00106">
    <property type="entry name" value="adh_short"/>
    <property type="match status" value="1"/>
</dbReference>
<evidence type="ECO:0000256" key="2">
    <source>
        <dbReference type="ARBA" id="ARBA00023002"/>
    </source>
</evidence>
<evidence type="ECO:0000256" key="1">
    <source>
        <dbReference type="ARBA" id="ARBA00006484"/>
    </source>
</evidence>
<evidence type="ECO:0000313" key="4">
    <source>
        <dbReference type="Proteomes" id="UP000292564"/>
    </source>
</evidence>
<dbReference type="Gene3D" id="3.40.50.720">
    <property type="entry name" value="NAD(P)-binding Rossmann-like Domain"/>
    <property type="match status" value="1"/>
</dbReference>
<dbReference type="Proteomes" id="UP000292564">
    <property type="component" value="Unassembled WGS sequence"/>
</dbReference>
<comment type="similarity">
    <text evidence="1">Belongs to the short-chain dehydrogenases/reductases (SDR) family.</text>
</comment>
<sequence>MATVLVTGSTTGLGAEAARLLAGRGHRVVWHARTAQRAAELPGSAETVVGDLASLAQTRDVAAQADKYGPFDAVIHNAGISEPGGRVLTEDGLEQTFQVNVLAPYVLTALIPLPRRLIYLTSGMADGGTIALDDLQRERRRWNATAAYCDSKLADLALAYAVARRLPRVVSTAVCPGWVRTRMGGSGAPTDVRTGAETQAWLAVSDDERALRTGGYWRHMRPLPALPGATDQRVQDGLIAACAELSGVPFPL</sequence>
<dbReference type="GO" id="GO:0016491">
    <property type="term" value="F:oxidoreductase activity"/>
    <property type="evidence" value="ECO:0007669"/>
    <property type="project" value="UniProtKB-KW"/>
</dbReference>
<dbReference type="OrthoDB" id="9785826at2"/>
<evidence type="ECO:0000313" key="3">
    <source>
        <dbReference type="EMBL" id="RZU51401.1"/>
    </source>
</evidence>
<organism evidence="3 4">
    <name type="scientific">Krasilnikovia cinnamomea</name>
    <dbReference type="NCBI Taxonomy" id="349313"/>
    <lineage>
        <taxon>Bacteria</taxon>
        <taxon>Bacillati</taxon>
        <taxon>Actinomycetota</taxon>
        <taxon>Actinomycetes</taxon>
        <taxon>Micromonosporales</taxon>
        <taxon>Micromonosporaceae</taxon>
        <taxon>Krasilnikovia</taxon>
    </lineage>
</organism>
<dbReference type="SUPFAM" id="SSF51735">
    <property type="entry name" value="NAD(P)-binding Rossmann-fold domains"/>
    <property type="match status" value="1"/>
</dbReference>
<dbReference type="InterPro" id="IPR002347">
    <property type="entry name" value="SDR_fam"/>
</dbReference>
<dbReference type="PANTHER" id="PTHR24320">
    <property type="entry name" value="RETINOL DEHYDROGENASE"/>
    <property type="match status" value="1"/>
</dbReference>
<gene>
    <name evidence="3" type="ORF">EV385_3228</name>
</gene>
<reference evidence="3 4" key="1">
    <citation type="submission" date="2019-02" db="EMBL/GenBank/DDBJ databases">
        <title>Sequencing the genomes of 1000 actinobacteria strains.</title>
        <authorList>
            <person name="Klenk H.-P."/>
        </authorList>
    </citation>
    <scope>NUCLEOTIDE SEQUENCE [LARGE SCALE GENOMIC DNA]</scope>
    <source>
        <strain evidence="3 4">DSM 45162</strain>
    </source>
</reference>
<dbReference type="EMBL" id="SHKY01000001">
    <property type="protein sequence ID" value="RZU51401.1"/>
    <property type="molecule type" value="Genomic_DNA"/>
</dbReference>
<protein>
    <submittedName>
        <fullName evidence="3">Short-subunit dehydrogenase</fullName>
    </submittedName>
</protein>
<keyword evidence="2" id="KW-0560">Oxidoreductase</keyword>
<proteinExistence type="inferred from homology"/>
<accession>A0A4Q7ZLD4</accession>
<dbReference type="InterPro" id="IPR036291">
    <property type="entry name" value="NAD(P)-bd_dom_sf"/>
</dbReference>